<keyword evidence="2" id="KW-0732">Signal</keyword>
<gene>
    <name evidence="3" type="ORF">G7K_1351-t1</name>
</gene>
<feature type="region of interest" description="Disordered" evidence="1">
    <location>
        <begin position="35"/>
        <end position="60"/>
    </location>
</feature>
<reference evidence="3 4" key="1">
    <citation type="journal article" date="2011" name="J. Gen. Appl. Microbiol.">
        <title>Draft genome sequencing of the enigmatic yeast Saitoella complicata.</title>
        <authorList>
            <person name="Nishida H."/>
            <person name="Hamamoto M."/>
            <person name="Sugiyama J."/>
        </authorList>
    </citation>
    <scope>NUCLEOTIDE SEQUENCE [LARGE SCALE GENOMIC DNA]</scope>
    <source>
        <strain evidence="3 4">NRRL Y-17804</strain>
    </source>
</reference>
<proteinExistence type="predicted"/>
<dbReference type="AlphaFoldDB" id="A0A0E9NCJ8"/>
<name>A0A0E9NCJ8_SAICN</name>
<evidence type="ECO:0000313" key="3">
    <source>
        <dbReference type="EMBL" id="GAO47140.1"/>
    </source>
</evidence>
<feature type="compositionally biased region" description="Polar residues" evidence="1">
    <location>
        <begin position="43"/>
        <end position="57"/>
    </location>
</feature>
<keyword evidence="4" id="KW-1185">Reference proteome</keyword>
<accession>A0A0E9NCJ8</accession>
<evidence type="ECO:0000313" key="4">
    <source>
        <dbReference type="Proteomes" id="UP000033140"/>
    </source>
</evidence>
<dbReference type="EMBL" id="BACD03000007">
    <property type="protein sequence ID" value="GAO47140.1"/>
    <property type="molecule type" value="Genomic_DNA"/>
</dbReference>
<organism evidence="3 4">
    <name type="scientific">Saitoella complicata (strain BCRC 22490 / CBS 7301 / JCM 7358 / NBRC 10748 / NRRL Y-17804)</name>
    <dbReference type="NCBI Taxonomy" id="698492"/>
    <lineage>
        <taxon>Eukaryota</taxon>
        <taxon>Fungi</taxon>
        <taxon>Dikarya</taxon>
        <taxon>Ascomycota</taxon>
        <taxon>Taphrinomycotina</taxon>
        <taxon>Taphrinomycotina incertae sedis</taxon>
        <taxon>Saitoella</taxon>
    </lineage>
</organism>
<sequence>MIIHAFNSIASVLSLSFSLVKASLHDAASVASAGRQLQPHIRTGNSSTRTPSKFNNPPSNPARLNDVFIEDFDTALHTRLTFPSSREGQRNSNCSSRLRRNSHCVCGSPAQRKIVALFVCDTLIGAYKRAALITPVARVCERQTD</sequence>
<protein>
    <recommendedName>
        <fullName evidence="5">Secreted protein</fullName>
    </recommendedName>
</protein>
<feature type="signal peptide" evidence="2">
    <location>
        <begin position="1"/>
        <end position="22"/>
    </location>
</feature>
<feature type="chain" id="PRO_5002430260" description="Secreted protein" evidence="2">
    <location>
        <begin position="23"/>
        <end position="145"/>
    </location>
</feature>
<dbReference type="Proteomes" id="UP000033140">
    <property type="component" value="Unassembled WGS sequence"/>
</dbReference>
<evidence type="ECO:0000256" key="1">
    <source>
        <dbReference type="SAM" id="MobiDB-lite"/>
    </source>
</evidence>
<reference evidence="3 4" key="3">
    <citation type="journal article" date="2015" name="Genome Announc.">
        <title>Draft Genome Sequence of the Archiascomycetous Yeast Saitoella complicata.</title>
        <authorList>
            <person name="Yamauchi K."/>
            <person name="Kondo S."/>
            <person name="Hamamoto M."/>
            <person name="Takahashi Y."/>
            <person name="Ogura Y."/>
            <person name="Hayashi T."/>
            <person name="Nishida H."/>
        </authorList>
    </citation>
    <scope>NUCLEOTIDE SEQUENCE [LARGE SCALE GENOMIC DNA]</scope>
    <source>
        <strain evidence="3 4">NRRL Y-17804</strain>
    </source>
</reference>
<evidence type="ECO:0008006" key="5">
    <source>
        <dbReference type="Google" id="ProtNLM"/>
    </source>
</evidence>
<evidence type="ECO:0000256" key="2">
    <source>
        <dbReference type="SAM" id="SignalP"/>
    </source>
</evidence>
<reference evidence="3 4" key="2">
    <citation type="journal article" date="2014" name="J. Gen. Appl. Microbiol.">
        <title>The early diverging ascomycetous budding yeast Saitoella complicata has three histone deacetylases belonging to the Clr6, Hos2, and Rpd3 lineages.</title>
        <authorList>
            <person name="Nishida H."/>
            <person name="Matsumoto T."/>
            <person name="Kondo S."/>
            <person name="Hamamoto M."/>
            <person name="Yoshikawa H."/>
        </authorList>
    </citation>
    <scope>NUCLEOTIDE SEQUENCE [LARGE SCALE GENOMIC DNA]</scope>
    <source>
        <strain evidence="3 4">NRRL Y-17804</strain>
    </source>
</reference>
<comment type="caution">
    <text evidence="3">The sequence shown here is derived from an EMBL/GenBank/DDBJ whole genome shotgun (WGS) entry which is preliminary data.</text>
</comment>